<organism evidence="6 7">
    <name type="scientific">Protofrankia coriariae</name>
    <dbReference type="NCBI Taxonomy" id="1562887"/>
    <lineage>
        <taxon>Bacteria</taxon>
        <taxon>Bacillati</taxon>
        <taxon>Actinomycetota</taxon>
        <taxon>Actinomycetes</taxon>
        <taxon>Frankiales</taxon>
        <taxon>Frankiaceae</taxon>
        <taxon>Protofrankia</taxon>
    </lineage>
</organism>
<dbReference type="PANTHER" id="PTHR47359">
    <property type="entry name" value="PEPTIDOGLYCAN DL-ENDOPEPTIDASE CWLO"/>
    <property type="match status" value="1"/>
</dbReference>
<name>A0ABR5EZI7_9ACTN</name>
<evidence type="ECO:0000259" key="5">
    <source>
        <dbReference type="PROSITE" id="PS51935"/>
    </source>
</evidence>
<keyword evidence="3 6" id="KW-0378">Hydrolase</keyword>
<keyword evidence="2" id="KW-0645">Protease</keyword>
<dbReference type="Gene3D" id="3.90.1720.10">
    <property type="entry name" value="endopeptidase domain like (from Nostoc punctiforme)"/>
    <property type="match status" value="1"/>
</dbReference>
<gene>
    <name evidence="6" type="ORF">FrCorBMG51_21785</name>
</gene>
<feature type="domain" description="NlpC/P60" evidence="5">
    <location>
        <begin position="196"/>
        <end position="316"/>
    </location>
</feature>
<proteinExistence type="inferred from homology"/>
<evidence type="ECO:0000256" key="2">
    <source>
        <dbReference type="ARBA" id="ARBA00022670"/>
    </source>
</evidence>
<dbReference type="Gene3D" id="1.10.530.10">
    <property type="match status" value="1"/>
</dbReference>
<dbReference type="CDD" id="cd13399">
    <property type="entry name" value="Slt35-like"/>
    <property type="match status" value="1"/>
</dbReference>
<dbReference type="SUPFAM" id="SSF54001">
    <property type="entry name" value="Cysteine proteinases"/>
    <property type="match status" value="1"/>
</dbReference>
<evidence type="ECO:0000256" key="1">
    <source>
        <dbReference type="ARBA" id="ARBA00007074"/>
    </source>
</evidence>
<keyword evidence="4" id="KW-0788">Thiol protease</keyword>
<dbReference type="EMBL" id="JWIO01000053">
    <property type="protein sequence ID" value="KLL09869.1"/>
    <property type="molecule type" value="Genomic_DNA"/>
</dbReference>
<dbReference type="Pfam" id="PF01464">
    <property type="entry name" value="SLT"/>
    <property type="match status" value="1"/>
</dbReference>
<dbReference type="InterPro" id="IPR000064">
    <property type="entry name" value="NLP_P60_dom"/>
</dbReference>
<keyword evidence="7" id="KW-1185">Reference proteome</keyword>
<dbReference type="InterPro" id="IPR038765">
    <property type="entry name" value="Papain-like_cys_pep_sf"/>
</dbReference>
<comment type="caution">
    <text evidence="6">The sequence shown here is derived from an EMBL/GenBank/DDBJ whole genome shotgun (WGS) entry which is preliminary data.</text>
</comment>
<dbReference type="InterPro" id="IPR023346">
    <property type="entry name" value="Lysozyme-like_dom_sf"/>
</dbReference>
<protein>
    <submittedName>
        <fullName evidence="6">Hydrolase Nlp/P60</fullName>
    </submittedName>
</protein>
<dbReference type="SUPFAM" id="SSF53955">
    <property type="entry name" value="Lysozyme-like"/>
    <property type="match status" value="1"/>
</dbReference>
<accession>A0ABR5EZI7</accession>
<evidence type="ECO:0000256" key="4">
    <source>
        <dbReference type="ARBA" id="ARBA00022807"/>
    </source>
</evidence>
<dbReference type="Pfam" id="PF00877">
    <property type="entry name" value="NLPC_P60"/>
    <property type="match status" value="1"/>
</dbReference>
<evidence type="ECO:0000313" key="6">
    <source>
        <dbReference type="EMBL" id="KLL09869.1"/>
    </source>
</evidence>
<comment type="similarity">
    <text evidence="1">Belongs to the peptidase C40 family.</text>
</comment>
<dbReference type="PROSITE" id="PS51935">
    <property type="entry name" value="NLPC_P60"/>
    <property type="match status" value="1"/>
</dbReference>
<dbReference type="GO" id="GO:0016787">
    <property type="term" value="F:hydrolase activity"/>
    <property type="evidence" value="ECO:0007669"/>
    <property type="project" value="UniProtKB-KW"/>
</dbReference>
<dbReference type="InterPro" id="IPR051794">
    <property type="entry name" value="PG_Endopeptidase_C40"/>
</dbReference>
<reference evidence="6 7" key="1">
    <citation type="submission" date="2014-12" db="EMBL/GenBank/DDBJ databases">
        <title>Frankia sp. BMG5.1 draft genome.</title>
        <authorList>
            <person name="Gtari M."/>
            <person name="Ghodhbane-Gtari F."/>
            <person name="Nouioui I."/>
            <person name="Ktari A."/>
            <person name="Hezbri K."/>
            <person name="Mimouni W."/>
            <person name="Sbissi I."/>
            <person name="Ayari A."/>
            <person name="Yamanaka T."/>
            <person name="Normand P."/>
            <person name="Tisa L.S."/>
            <person name="Boudabous A."/>
        </authorList>
    </citation>
    <scope>NUCLEOTIDE SEQUENCE [LARGE SCALE GENOMIC DNA]</scope>
    <source>
        <strain evidence="6 7">BMG5.1</strain>
    </source>
</reference>
<dbReference type="PANTHER" id="PTHR47359:SF3">
    <property type="entry name" value="NLP_P60 DOMAIN-CONTAINING PROTEIN-RELATED"/>
    <property type="match status" value="1"/>
</dbReference>
<dbReference type="InterPro" id="IPR008258">
    <property type="entry name" value="Transglycosylase_SLT_dom_1"/>
</dbReference>
<evidence type="ECO:0000256" key="3">
    <source>
        <dbReference type="ARBA" id="ARBA00022801"/>
    </source>
</evidence>
<evidence type="ECO:0000313" key="7">
    <source>
        <dbReference type="Proteomes" id="UP000035425"/>
    </source>
</evidence>
<sequence length="316" mass="32872">MLIIVLIGAAVGDILTRIPFLGWLLGAGGGSQPSQTALSDIPPDYLTLYTQAAAACPGLDWSVLAAIGKIESDHGRSTLPGVHSGSNYAGAAGPMQFLPTTFTAVIIRHPLPPGGAVPLSLYNPHDAIYAAAFELCDNGARDGHDLRSAIFAYNHADWYVDQVLKQAVQYSEPTPNTSAECSTVQSTVQPGTEDFSSAALTAVAFACAQIGKPYMWGGNGDPGFDCSGLTHAAYAAAGIQIPRTAQTQYDAGPLLPATAPLQPGDLVFFGTPNNVHHVGISLGGTVMVDAPDVGRSVTVRDFRGFPDYAGASRPAY</sequence>
<dbReference type="Proteomes" id="UP000035425">
    <property type="component" value="Unassembled WGS sequence"/>
</dbReference>